<dbReference type="AlphaFoldDB" id="X7YKX2"/>
<organism evidence="3">
    <name type="scientific">Mycobacterium xenopi 4042</name>
    <dbReference type="NCBI Taxonomy" id="1299334"/>
    <lineage>
        <taxon>Bacteria</taxon>
        <taxon>Bacillati</taxon>
        <taxon>Actinomycetota</taxon>
        <taxon>Actinomycetes</taxon>
        <taxon>Mycobacteriales</taxon>
        <taxon>Mycobacteriaceae</taxon>
        <taxon>Mycobacterium</taxon>
    </lineage>
</organism>
<accession>X7YKX2</accession>
<reference evidence="3" key="1">
    <citation type="submission" date="2014-01" db="EMBL/GenBank/DDBJ databases">
        <authorList>
            <person name="Brown-Elliot B."/>
            <person name="Wallace R."/>
            <person name="Lenaerts A."/>
            <person name="Ordway D."/>
            <person name="DeGroote M.A."/>
            <person name="Parker T."/>
            <person name="Sizemore C."/>
            <person name="Tallon L.J."/>
            <person name="Sadzewicz L.K."/>
            <person name="Sengamalay N."/>
            <person name="Fraser C.M."/>
            <person name="Hine E."/>
            <person name="Shefchek K.A."/>
            <person name="Das S.P."/>
            <person name="Tettelin H."/>
        </authorList>
    </citation>
    <scope>NUCLEOTIDE SEQUENCE [LARGE SCALE GENOMIC DNA]</scope>
    <source>
        <strain evidence="3">4042</strain>
    </source>
</reference>
<dbReference type="EMBL" id="JAOB01000093">
    <property type="protein sequence ID" value="EUA07040.1"/>
    <property type="molecule type" value="Genomic_DNA"/>
</dbReference>
<evidence type="ECO:0000256" key="1">
    <source>
        <dbReference type="ARBA" id="ARBA00022801"/>
    </source>
</evidence>
<dbReference type="Pfam" id="PF04185">
    <property type="entry name" value="Phosphoesterase"/>
    <property type="match status" value="1"/>
</dbReference>
<name>X7YKX2_MYCXE</name>
<comment type="caution">
    <text evidence="3">The sequence shown here is derived from an EMBL/GenBank/DDBJ whole genome shotgun (WGS) entry which is preliminary data.</text>
</comment>
<dbReference type="PATRIC" id="fig|1299334.3.peg.9980"/>
<evidence type="ECO:0000256" key="2">
    <source>
        <dbReference type="SAM" id="MobiDB-lite"/>
    </source>
</evidence>
<proteinExistence type="predicted"/>
<dbReference type="InterPro" id="IPR007312">
    <property type="entry name" value="Phosphoesterase"/>
</dbReference>
<feature type="region of interest" description="Disordered" evidence="2">
    <location>
        <begin position="1"/>
        <end position="26"/>
    </location>
</feature>
<sequence>MPTLYSRHAAPETPNQRRIANRRADHRANGVGGGGFFCLSAFRRRGPPRAVRGRRTSTPAHVVIVVEENRSQANIIGNKSAPYINSLAANGAMMTQSFAETHPSEPNYLALFAGNMFGLKDNSCPVNVGAAPNLGSELLAAGYTFAGFAEDLPAVGSPVCSAANMLASMCPGWISATSRRTTRCRFRLSLRHRITLACLRFRSSFPTSTTTCTTARSPKATHGFTRSCPHMPPGRRPTTVC</sequence>
<evidence type="ECO:0000313" key="3">
    <source>
        <dbReference type="EMBL" id="EUA07040.1"/>
    </source>
</evidence>
<dbReference type="GO" id="GO:0016788">
    <property type="term" value="F:hydrolase activity, acting on ester bonds"/>
    <property type="evidence" value="ECO:0007669"/>
    <property type="project" value="InterPro"/>
</dbReference>
<gene>
    <name evidence="3" type="ORF">I553_0391</name>
</gene>
<keyword evidence="1" id="KW-0378">Hydrolase</keyword>
<protein>
    <submittedName>
        <fullName evidence="3">Phosphoesterase family protein</fullName>
    </submittedName>
</protein>